<dbReference type="Proteomes" id="UP000295371">
    <property type="component" value="Unassembled WGS sequence"/>
</dbReference>
<dbReference type="InterPro" id="IPR053714">
    <property type="entry name" value="Iso_Racemase_Enz_sf"/>
</dbReference>
<proteinExistence type="predicted"/>
<reference evidence="1 2" key="1">
    <citation type="submission" date="2019-03" db="EMBL/GenBank/DDBJ databases">
        <title>Genomic Encyclopedia of Archaeal and Bacterial Type Strains, Phase II (KMG-II): from individual species to whole genera.</title>
        <authorList>
            <person name="Goeker M."/>
        </authorList>
    </citation>
    <scope>NUCLEOTIDE SEQUENCE [LARGE SCALE GENOMIC DNA]</scope>
    <source>
        <strain evidence="1 2">DSM 24323</strain>
    </source>
</reference>
<dbReference type="EMBL" id="SOAW01000001">
    <property type="protein sequence ID" value="TDT32608.1"/>
    <property type="molecule type" value="Genomic_DNA"/>
</dbReference>
<dbReference type="Gene3D" id="3.40.50.12500">
    <property type="match status" value="1"/>
</dbReference>
<gene>
    <name evidence="1" type="ORF">CLV29_0189</name>
</gene>
<sequence>MLYPGHSAEDDFVAWSADLRRHGITEPIEVRHTWAGPTDHEMAALRALGADDQLHPTAKAAVAAGVAAIVWACTSGSFVDGLEGARDQAARLAHAAGVPATSTSLAFVDALHHLDARRVAIAASYPEPVSRCLSGLLTEAGFEVAVTASSDVPSGEDAGRWSADRIRQMVDDLGPLDADVVVVPDTALHTAGLLPQLEADAGRPVLTANQVSVWSGLRLLGRSPIADGVGSLFRA</sequence>
<comment type="caution">
    <text evidence="1">The sequence shown here is derived from an EMBL/GenBank/DDBJ whole genome shotgun (WGS) entry which is preliminary data.</text>
</comment>
<dbReference type="GO" id="GO:0016853">
    <property type="term" value="F:isomerase activity"/>
    <property type="evidence" value="ECO:0007669"/>
    <property type="project" value="UniProtKB-KW"/>
</dbReference>
<accession>A0A4V3EN64</accession>
<dbReference type="PANTHER" id="PTHR40267:SF1">
    <property type="entry name" value="BLR3294 PROTEIN"/>
    <property type="match status" value="1"/>
</dbReference>
<protein>
    <submittedName>
        <fullName evidence="1">Maleate cis-trans isomerase</fullName>
    </submittedName>
</protein>
<evidence type="ECO:0000313" key="2">
    <source>
        <dbReference type="Proteomes" id="UP000295371"/>
    </source>
</evidence>
<name>A0A4V3EN64_9ACTN</name>
<dbReference type="Pfam" id="PF17645">
    <property type="entry name" value="Amdase"/>
    <property type="match status" value="1"/>
</dbReference>
<dbReference type="InterPro" id="IPR026286">
    <property type="entry name" value="MaiA/AMDase"/>
</dbReference>
<organism evidence="1 2">
    <name type="scientific">Naumannella halotolerans</name>
    <dbReference type="NCBI Taxonomy" id="993414"/>
    <lineage>
        <taxon>Bacteria</taxon>
        <taxon>Bacillati</taxon>
        <taxon>Actinomycetota</taxon>
        <taxon>Actinomycetes</taxon>
        <taxon>Propionibacteriales</taxon>
        <taxon>Propionibacteriaceae</taxon>
        <taxon>Naumannella</taxon>
    </lineage>
</organism>
<dbReference type="AlphaFoldDB" id="A0A4V3EN64"/>
<keyword evidence="1" id="KW-0413">Isomerase</keyword>
<keyword evidence="2" id="KW-1185">Reference proteome</keyword>
<dbReference type="PANTHER" id="PTHR40267">
    <property type="entry name" value="BLR3294 PROTEIN"/>
    <property type="match status" value="1"/>
</dbReference>
<evidence type="ECO:0000313" key="1">
    <source>
        <dbReference type="EMBL" id="TDT32608.1"/>
    </source>
</evidence>